<dbReference type="EC" id="4.2.1.75" evidence="3 9"/>
<comment type="catalytic activity">
    <reaction evidence="8 9">
        <text>hydroxymethylbilane = uroporphyrinogen III + H2O</text>
        <dbReference type="Rhea" id="RHEA:18965"/>
        <dbReference type="ChEBI" id="CHEBI:15377"/>
        <dbReference type="ChEBI" id="CHEBI:57308"/>
        <dbReference type="ChEBI" id="CHEBI:57845"/>
        <dbReference type="EC" id="4.2.1.75"/>
    </reaction>
</comment>
<dbReference type="Pfam" id="PF02602">
    <property type="entry name" value="HEM4"/>
    <property type="match status" value="1"/>
</dbReference>
<comment type="function">
    <text evidence="6 9">Catalyzes cyclization of the linear tetrapyrrole, hydroxymethylbilane, to the macrocyclic uroporphyrinogen III.</text>
</comment>
<dbReference type="PANTHER" id="PTHR38042:SF1">
    <property type="entry name" value="UROPORPHYRINOGEN-III SYNTHASE, CHLOROPLASTIC"/>
    <property type="match status" value="1"/>
</dbReference>
<dbReference type="GO" id="GO:0006782">
    <property type="term" value="P:protoporphyrinogen IX biosynthetic process"/>
    <property type="evidence" value="ECO:0007669"/>
    <property type="project" value="UniProtKB-UniRule"/>
</dbReference>
<evidence type="ECO:0000256" key="8">
    <source>
        <dbReference type="ARBA" id="ARBA00048617"/>
    </source>
</evidence>
<keyword evidence="4 9" id="KW-0456">Lyase</keyword>
<evidence type="ECO:0000256" key="7">
    <source>
        <dbReference type="ARBA" id="ARBA00040167"/>
    </source>
</evidence>
<dbReference type="PANTHER" id="PTHR38042">
    <property type="entry name" value="UROPORPHYRINOGEN-III SYNTHASE, CHLOROPLASTIC"/>
    <property type="match status" value="1"/>
</dbReference>
<dbReference type="Proteomes" id="UP001237156">
    <property type="component" value="Unassembled WGS sequence"/>
</dbReference>
<keyword evidence="5 9" id="KW-0627">Porphyrin biosynthesis</keyword>
<proteinExistence type="inferred from homology"/>
<reference evidence="11 12" key="1">
    <citation type="submission" date="2023-04" db="EMBL/GenBank/DDBJ databases">
        <title>Ottowia paracancer sp. nov., isolated from human stomach.</title>
        <authorList>
            <person name="Song Y."/>
        </authorList>
    </citation>
    <scope>NUCLEOTIDE SEQUENCE [LARGE SCALE GENOMIC DNA]</scope>
    <source>
        <strain evidence="11 12">10c7w1</strain>
    </source>
</reference>
<evidence type="ECO:0000313" key="11">
    <source>
        <dbReference type="EMBL" id="MDG9699938.1"/>
    </source>
</evidence>
<evidence type="ECO:0000256" key="6">
    <source>
        <dbReference type="ARBA" id="ARBA00037589"/>
    </source>
</evidence>
<dbReference type="AlphaFoldDB" id="A0AAW6RLR8"/>
<keyword evidence="12" id="KW-1185">Reference proteome</keyword>
<comment type="caution">
    <text evidence="11">The sequence shown here is derived from an EMBL/GenBank/DDBJ whole genome shotgun (WGS) entry which is preliminary data.</text>
</comment>
<evidence type="ECO:0000259" key="10">
    <source>
        <dbReference type="Pfam" id="PF02602"/>
    </source>
</evidence>
<dbReference type="GO" id="GO:0004852">
    <property type="term" value="F:uroporphyrinogen-III synthase activity"/>
    <property type="evidence" value="ECO:0007669"/>
    <property type="project" value="UniProtKB-UniRule"/>
</dbReference>
<sequence length="281" mass="30528">MTEPLCPRALITRPEPEASRWVQALASRGVPAHVLPLIAIQPVPDAAALIDTFARLGNYSALMFVSGNAARHFFMAFKRFAPKLLESGLLEMAAWSPGPGTSAVLRECGWPTALIVQPAADAPQFDSESLWQSVRENVRPGERVLIVRGGDAQGRSQGRDWLAEQLTEAGVTVEQVVAYCRTAPIFSAEQKALARQAAGDGTVWVFSSSEAISNLRKSAPGQNWQKARALTTHPRIAQAAREAGFGTVRESRPVMQAVVQALRCWDEPQQEPAQEQDAPQP</sequence>
<dbReference type="Gene3D" id="3.40.50.10090">
    <property type="match status" value="2"/>
</dbReference>
<protein>
    <recommendedName>
        <fullName evidence="7 9">Uroporphyrinogen-III synthase</fullName>
        <ecNumber evidence="3 9">4.2.1.75</ecNumber>
    </recommendedName>
</protein>
<dbReference type="InterPro" id="IPR003754">
    <property type="entry name" value="4pyrrol_synth_uPrphyn_synth"/>
</dbReference>
<evidence type="ECO:0000256" key="5">
    <source>
        <dbReference type="ARBA" id="ARBA00023244"/>
    </source>
</evidence>
<dbReference type="RefSeq" id="WP_279524750.1">
    <property type="nucleotide sequence ID" value="NZ_JARVII010000019.1"/>
</dbReference>
<name>A0AAW6RLR8_9BURK</name>
<dbReference type="InterPro" id="IPR039793">
    <property type="entry name" value="UROS/Hem4"/>
</dbReference>
<evidence type="ECO:0000256" key="9">
    <source>
        <dbReference type="RuleBase" id="RU366031"/>
    </source>
</evidence>
<dbReference type="SUPFAM" id="SSF69618">
    <property type="entry name" value="HemD-like"/>
    <property type="match status" value="1"/>
</dbReference>
<evidence type="ECO:0000256" key="4">
    <source>
        <dbReference type="ARBA" id="ARBA00023239"/>
    </source>
</evidence>
<evidence type="ECO:0000313" key="12">
    <source>
        <dbReference type="Proteomes" id="UP001237156"/>
    </source>
</evidence>
<evidence type="ECO:0000256" key="2">
    <source>
        <dbReference type="ARBA" id="ARBA00008133"/>
    </source>
</evidence>
<dbReference type="InterPro" id="IPR036108">
    <property type="entry name" value="4pyrrol_syn_uPrphyn_synt_sf"/>
</dbReference>
<comment type="pathway">
    <text evidence="1 9">Porphyrin-containing compound metabolism; protoporphyrin-IX biosynthesis; coproporphyrinogen-III from 5-aminolevulinate: step 3/4.</text>
</comment>
<dbReference type="GO" id="GO:0006780">
    <property type="term" value="P:uroporphyrinogen III biosynthetic process"/>
    <property type="evidence" value="ECO:0007669"/>
    <property type="project" value="UniProtKB-UniRule"/>
</dbReference>
<evidence type="ECO:0000256" key="3">
    <source>
        <dbReference type="ARBA" id="ARBA00013109"/>
    </source>
</evidence>
<comment type="similarity">
    <text evidence="2 9">Belongs to the uroporphyrinogen-III synthase family.</text>
</comment>
<feature type="domain" description="Tetrapyrrole biosynthesis uroporphyrinogen III synthase" evidence="10">
    <location>
        <begin position="20"/>
        <end position="259"/>
    </location>
</feature>
<organism evidence="11 12">
    <name type="scientific">Ottowia cancrivicina</name>
    <dbReference type="NCBI Taxonomy" id="3040346"/>
    <lineage>
        <taxon>Bacteria</taxon>
        <taxon>Pseudomonadati</taxon>
        <taxon>Pseudomonadota</taxon>
        <taxon>Betaproteobacteria</taxon>
        <taxon>Burkholderiales</taxon>
        <taxon>Comamonadaceae</taxon>
        <taxon>Ottowia</taxon>
    </lineage>
</organism>
<dbReference type="CDD" id="cd06578">
    <property type="entry name" value="HemD"/>
    <property type="match status" value="1"/>
</dbReference>
<gene>
    <name evidence="11" type="ORF">QB898_09485</name>
</gene>
<evidence type="ECO:0000256" key="1">
    <source>
        <dbReference type="ARBA" id="ARBA00004772"/>
    </source>
</evidence>
<dbReference type="EMBL" id="JARVII010000019">
    <property type="protein sequence ID" value="MDG9699938.1"/>
    <property type="molecule type" value="Genomic_DNA"/>
</dbReference>
<accession>A0AAW6RLR8</accession>